<evidence type="ECO:0000313" key="3">
    <source>
        <dbReference type="Proteomes" id="UP000187209"/>
    </source>
</evidence>
<feature type="transmembrane region" description="Helical" evidence="1">
    <location>
        <begin position="12"/>
        <end position="32"/>
    </location>
</feature>
<evidence type="ECO:0000313" key="2">
    <source>
        <dbReference type="EMBL" id="OMJ87002.1"/>
    </source>
</evidence>
<keyword evidence="3" id="KW-1185">Reference proteome</keyword>
<keyword evidence="1" id="KW-0472">Membrane</keyword>
<sequence>MFSRLPINKLLGSWFLMISTGTASFLTISEYLKSKRIGLQFSDSETKKNTLPNTLLGWRQNYSYYQNSNKPNKKNLTFEEYQEHKKKSWISKNRLPENVFYGMFPFANPSVDQFEKIITINSNQNTFNNISKANYFICLFFLLKDKRFFPRDIVIPYVYISCFATAFGTNVNLVIKDKLENHLKNNHQNSDSWKMFKYTLTSLSFYACILHFGMKIVNPLAVIALKAEEILLSKTLFKQYSAIIASSILVSSCSSYIKSAKSNSSETNVKDDANINEEYKNKQENDLKEILKAKIYANMDVNTVEKIYWGLQGLPLLIFMSIIRNPAMKNLSNPMFKSSRLAFLLYFLTTGTEVYNNYNSGTGHFSDYFLRLVFLTSAVVGFSGFRIMSKTVLK</sequence>
<reference evidence="2 3" key="1">
    <citation type="submission" date="2016-11" db="EMBL/GenBank/DDBJ databases">
        <title>The macronuclear genome of Stentor coeruleus: a giant cell with tiny introns.</title>
        <authorList>
            <person name="Slabodnick M."/>
            <person name="Ruby J.G."/>
            <person name="Reiff S.B."/>
            <person name="Swart E.C."/>
            <person name="Gosai S."/>
            <person name="Prabakaran S."/>
            <person name="Witkowska E."/>
            <person name="Larue G.E."/>
            <person name="Fisher S."/>
            <person name="Freeman R.M."/>
            <person name="Gunawardena J."/>
            <person name="Chu W."/>
            <person name="Stover N.A."/>
            <person name="Gregory B.D."/>
            <person name="Nowacki M."/>
            <person name="Derisi J."/>
            <person name="Roy S.W."/>
            <person name="Marshall W.F."/>
            <person name="Sood P."/>
        </authorList>
    </citation>
    <scope>NUCLEOTIDE SEQUENCE [LARGE SCALE GENOMIC DNA]</scope>
    <source>
        <strain evidence="2">WM001</strain>
    </source>
</reference>
<name>A0A1R2CDE9_9CILI</name>
<dbReference type="AlphaFoldDB" id="A0A1R2CDE9"/>
<comment type="caution">
    <text evidence="2">The sequence shown here is derived from an EMBL/GenBank/DDBJ whole genome shotgun (WGS) entry which is preliminary data.</text>
</comment>
<organism evidence="2 3">
    <name type="scientific">Stentor coeruleus</name>
    <dbReference type="NCBI Taxonomy" id="5963"/>
    <lineage>
        <taxon>Eukaryota</taxon>
        <taxon>Sar</taxon>
        <taxon>Alveolata</taxon>
        <taxon>Ciliophora</taxon>
        <taxon>Postciliodesmatophora</taxon>
        <taxon>Heterotrichea</taxon>
        <taxon>Heterotrichida</taxon>
        <taxon>Stentoridae</taxon>
        <taxon>Stentor</taxon>
    </lineage>
</organism>
<gene>
    <name evidence="2" type="ORF">SteCoe_11324</name>
</gene>
<feature type="transmembrane region" description="Helical" evidence="1">
    <location>
        <begin position="307"/>
        <end position="327"/>
    </location>
</feature>
<feature type="transmembrane region" description="Helical" evidence="1">
    <location>
        <begin position="154"/>
        <end position="175"/>
    </location>
</feature>
<evidence type="ECO:0000256" key="1">
    <source>
        <dbReference type="SAM" id="Phobius"/>
    </source>
</evidence>
<proteinExistence type="predicted"/>
<protein>
    <submittedName>
        <fullName evidence="2">Uncharacterized protein</fullName>
    </submittedName>
</protein>
<dbReference type="EMBL" id="MPUH01000188">
    <property type="protein sequence ID" value="OMJ87002.1"/>
    <property type="molecule type" value="Genomic_DNA"/>
</dbReference>
<accession>A0A1R2CDE9</accession>
<dbReference type="Proteomes" id="UP000187209">
    <property type="component" value="Unassembled WGS sequence"/>
</dbReference>
<keyword evidence="1" id="KW-1133">Transmembrane helix</keyword>
<feature type="transmembrane region" description="Helical" evidence="1">
    <location>
        <begin position="237"/>
        <end position="257"/>
    </location>
</feature>
<feature type="transmembrane region" description="Helical" evidence="1">
    <location>
        <begin position="368"/>
        <end position="388"/>
    </location>
</feature>
<feature type="transmembrane region" description="Helical" evidence="1">
    <location>
        <begin position="203"/>
        <end position="225"/>
    </location>
</feature>
<keyword evidence="1" id="KW-0812">Transmembrane</keyword>